<dbReference type="InterPro" id="IPR025748">
    <property type="entry name" value="PrcB_C_dom"/>
</dbReference>
<evidence type="ECO:0000313" key="2">
    <source>
        <dbReference type="EMBL" id="BDP41444.1"/>
    </source>
</evidence>
<proteinExistence type="predicted"/>
<feature type="domain" description="PrcB C-terminal" evidence="1">
    <location>
        <begin position="271"/>
        <end position="326"/>
    </location>
</feature>
<organism evidence="2 3">
    <name type="scientific">Deinococcus aetherius</name>
    <dbReference type="NCBI Taxonomy" id="200252"/>
    <lineage>
        <taxon>Bacteria</taxon>
        <taxon>Thermotogati</taxon>
        <taxon>Deinococcota</taxon>
        <taxon>Deinococci</taxon>
        <taxon>Deinococcales</taxon>
        <taxon>Deinococcaceae</taxon>
        <taxon>Deinococcus</taxon>
    </lineage>
</organism>
<reference evidence="2" key="1">
    <citation type="submission" date="2022-07" db="EMBL/GenBank/DDBJ databases">
        <title>Complete Genome Sequence of the Radioresistant Bacterium Deinococcus aetherius ST0316, Isolated from the Air Dust collected in Lower Stratosphere above Japan.</title>
        <authorList>
            <person name="Satoh K."/>
            <person name="Hagiwara K."/>
            <person name="Katsumata K."/>
            <person name="Kubo A."/>
            <person name="Yokobori S."/>
            <person name="Yamagishi A."/>
            <person name="Oono Y."/>
            <person name="Narumi I."/>
        </authorList>
    </citation>
    <scope>NUCLEOTIDE SEQUENCE</scope>
    <source>
        <strain evidence="2">ST0316</strain>
    </source>
</reference>
<name>A0ABM8ACE7_9DEIO</name>
<gene>
    <name evidence="2" type="ORF">DAETH_14130</name>
</gene>
<accession>A0ABM8ACE7</accession>
<dbReference type="Proteomes" id="UP001064971">
    <property type="component" value="Chromosome"/>
</dbReference>
<evidence type="ECO:0000313" key="3">
    <source>
        <dbReference type="Proteomes" id="UP001064971"/>
    </source>
</evidence>
<protein>
    <recommendedName>
        <fullName evidence="1">PrcB C-terminal domain-containing protein</fullName>
    </recommendedName>
</protein>
<keyword evidence="3" id="KW-1185">Reference proteome</keyword>
<evidence type="ECO:0000259" key="1">
    <source>
        <dbReference type="Pfam" id="PF14343"/>
    </source>
</evidence>
<sequence length="355" mass="35774">MNGPGNLRVHEALLYGGTQERITWVYGDLRGSAQSSVKLGNTAVELRAQVPDPLAVAGSLSVNGKATYRLPTAAMTPKLALTHDTQGLFNVTLNEAAGTVYFTDGRTWSRLSAPAGAGLRGTAVAGLRGAGNFTDAEADALSAALLNQGPLAVTVLNEAGVPDAPLAVEPAPTEYRRTALYVLPNVRTVVAQGSATGSVTITPGAGQPGSVQAQGARVTFTELASGTNAAVTDPTVRVATSQGELSALYGLAYGRQTGVPAAPSLGAGGTAVGIFLGQRPTGGYGVRVLGASTQGGVLTLTAEVRSPGPGSITTQALTSPWTIVRVSGTYREVRVVNAQGQSLPGGAGGGTGQTR</sequence>
<dbReference type="Pfam" id="PF14343">
    <property type="entry name" value="PrcB_C"/>
    <property type="match status" value="1"/>
</dbReference>
<dbReference type="EMBL" id="AP026560">
    <property type="protein sequence ID" value="BDP41444.1"/>
    <property type="molecule type" value="Genomic_DNA"/>
</dbReference>